<dbReference type="AlphaFoldDB" id="S2ELZ5"/>
<evidence type="ECO:0000313" key="5">
    <source>
        <dbReference type="Proteomes" id="UP000014065"/>
    </source>
</evidence>
<dbReference type="PANTHER" id="PTHR43877">
    <property type="entry name" value="AMINOALKYLPHOSPHONATE N-ACETYLTRANSFERASE-RELATED-RELATED"/>
    <property type="match status" value="1"/>
</dbReference>
<dbReference type="OrthoDB" id="11996at2157"/>
<name>S2ELZ5_9ARCH</name>
<dbReference type="CDD" id="cd04301">
    <property type="entry name" value="NAT_SF"/>
    <property type="match status" value="1"/>
</dbReference>
<evidence type="ECO:0000313" key="4">
    <source>
        <dbReference type="EMBL" id="EPA05547.1"/>
    </source>
</evidence>
<reference evidence="4 5" key="1">
    <citation type="journal article" date="2012" name="J. Bacteriol.">
        <title>Genome Sequence of "Candidatus Nitrosoarchaeum limnia" BG20, a Low-Salinity Ammonia-Oxidizing Archaeon from the San Francisco Bay Estuary.</title>
        <authorList>
            <person name="Mosier A.C."/>
            <person name="Allen E.E."/>
            <person name="Kim M."/>
            <person name="Ferriera S."/>
            <person name="Francis C.A."/>
        </authorList>
    </citation>
    <scope>NUCLEOTIDE SEQUENCE [LARGE SCALE GENOMIC DNA]</scope>
    <source>
        <strain evidence="4 5">BG20</strain>
    </source>
</reference>
<comment type="caution">
    <text evidence="4">The sequence shown here is derived from an EMBL/GenBank/DDBJ whole genome shotgun (WGS) entry which is preliminary data.</text>
</comment>
<gene>
    <name evidence="4" type="ORF">BG20_I1864</name>
</gene>
<dbReference type="Pfam" id="PF00583">
    <property type="entry name" value="Acetyltransf_1"/>
    <property type="match status" value="1"/>
</dbReference>
<evidence type="ECO:0000256" key="1">
    <source>
        <dbReference type="ARBA" id="ARBA00022679"/>
    </source>
</evidence>
<keyword evidence="5" id="KW-1185">Reference proteome</keyword>
<evidence type="ECO:0000259" key="3">
    <source>
        <dbReference type="PROSITE" id="PS51186"/>
    </source>
</evidence>
<sequence>MEVSVRRAQDKDVKDILEILYELERPKPIDSNELKIFKNKIDDYLADPQKEILVAKENSKIIGVASIVFIRRLNRAKLEMYIPELVVSKEFRNQGIGEKLIQHCTELSKKKKCYRIRLESGNQRKDSHKFYKKMGFEQSALSFTKNIL</sequence>
<accession>S2ELZ5</accession>
<dbReference type="RefSeq" id="WP_010192068.1">
    <property type="nucleotide sequence ID" value="NZ_AHJG01000177.1"/>
</dbReference>
<dbReference type="PROSITE" id="PS51186">
    <property type="entry name" value="GNAT"/>
    <property type="match status" value="1"/>
</dbReference>
<dbReference type="Gene3D" id="3.40.630.30">
    <property type="match status" value="1"/>
</dbReference>
<protein>
    <submittedName>
        <fullName evidence="4">Acetyltransferase, GNAT family</fullName>
    </submittedName>
</protein>
<dbReference type="SUPFAM" id="SSF55729">
    <property type="entry name" value="Acyl-CoA N-acyltransferases (Nat)"/>
    <property type="match status" value="1"/>
</dbReference>
<keyword evidence="2" id="KW-0012">Acyltransferase</keyword>
<dbReference type="PANTHER" id="PTHR43877:SF2">
    <property type="entry name" value="AMINOALKYLPHOSPHONATE N-ACETYLTRANSFERASE-RELATED"/>
    <property type="match status" value="1"/>
</dbReference>
<organism evidence="4 5">
    <name type="scientific">Candidatus Nitrosarchaeum limnium BG20</name>
    <dbReference type="NCBI Taxonomy" id="859192"/>
    <lineage>
        <taxon>Archaea</taxon>
        <taxon>Nitrososphaerota</taxon>
        <taxon>Nitrososphaeria</taxon>
        <taxon>Nitrosopumilales</taxon>
        <taxon>Nitrosopumilaceae</taxon>
        <taxon>Nitrosarchaeum</taxon>
    </lineage>
</organism>
<dbReference type="Proteomes" id="UP000014065">
    <property type="component" value="Unassembled WGS sequence"/>
</dbReference>
<dbReference type="EMBL" id="AHJG01000177">
    <property type="protein sequence ID" value="EPA05547.1"/>
    <property type="molecule type" value="Genomic_DNA"/>
</dbReference>
<evidence type="ECO:0000256" key="2">
    <source>
        <dbReference type="ARBA" id="ARBA00023315"/>
    </source>
</evidence>
<dbReference type="InterPro" id="IPR016181">
    <property type="entry name" value="Acyl_CoA_acyltransferase"/>
</dbReference>
<dbReference type="InterPro" id="IPR050832">
    <property type="entry name" value="Bact_Acetyltransf"/>
</dbReference>
<dbReference type="InterPro" id="IPR000182">
    <property type="entry name" value="GNAT_dom"/>
</dbReference>
<dbReference type="GO" id="GO:0016747">
    <property type="term" value="F:acyltransferase activity, transferring groups other than amino-acyl groups"/>
    <property type="evidence" value="ECO:0007669"/>
    <property type="project" value="InterPro"/>
</dbReference>
<proteinExistence type="predicted"/>
<feature type="domain" description="N-acetyltransferase" evidence="3">
    <location>
        <begin position="3"/>
        <end position="148"/>
    </location>
</feature>
<keyword evidence="1 4" id="KW-0808">Transferase</keyword>